<feature type="domain" description="Poly(A) polymerase catalytic subunit" evidence="8">
    <location>
        <begin position="37"/>
        <end position="166"/>
    </location>
</feature>
<dbReference type="GO" id="GO:0006397">
    <property type="term" value="P:mRNA processing"/>
    <property type="evidence" value="ECO:0007669"/>
    <property type="project" value="UniProtKB-KW"/>
</dbReference>
<dbReference type="CDD" id="cd20921">
    <property type="entry name" value="polyA_pol_Pycodna"/>
    <property type="match status" value="1"/>
</dbReference>
<dbReference type="InterPro" id="IPR045355">
    <property type="entry name" value="PolyA_pol_cat_su"/>
</dbReference>
<reference evidence="9" key="1">
    <citation type="journal article" date="2020" name="Nature">
        <title>Giant virus diversity and host interactions through global metagenomics.</title>
        <authorList>
            <person name="Schulz F."/>
            <person name="Roux S."/>
            <person name="Paez-Espino D."/>
            <person name="Jungbluth S."/>
            <person name="Walsh D.A."/>
            <person name="Denef V.J."/>
            <person name="McMahon K.D."/>
            <person name="Konstantinidis K.T."/>
            <person name="Eloe-Fadrosh E.A."/>
            <person name="Kyrpides N.C."/>
            <person name="Woyke T."/>
        </authorList>
    </citation>
    <scope>NUCLEOTIDE SEQUENCE</scope>
    <source>
        <strain evidence="9">GVMAG-M-3300009182-46</strain>
    </source>
</reference>
<evidence type="ECO:0000256" key="5">
    <source>
        <dbReference type="ARBA" id="ARBA00022840"/>
    </source>
</evidence>
<evidence type="ECO:0000256" key="2">
    <source>
        <dbReference type="ARBA" id="ARBA00022664"/>
    </source>
</evidence>
<dbReference type="GO" id="GO:0005524">
    <property type="term" value="F:ATP binding"/>
    <property type="evidence" value="ECO:0007669"/>
    <property type="project" value="UniProtKB-KW"/>
</dbReference>
<evidence type="ECO:0000256" key="1">
    <source>
        <dbReference type="ARBA" id="ARBA00004328"/>
    </source>
</evidence>
<dbReference type="Pfam" id="PF19244">
    <property type="entry name" value="Poly_A_pol_cat"/>
    <property type="match status" value="1"/>
</dbReference>
<evidence type="ECO:0000256" key="4">
    <source>
        <dbReference type="ARBA" id="ARBA00022741"/>
    </source>
</evidence>
<keyword evidence="4" id="KW-0547">Nucleotide-binding</keyword>
<evidence type="ECO:0000256" key="7">
    <source>
        <dbReference type="ARBA" id="ARBA00023163"/>
    </source>
</evidence>
<keyword evidence="7" id="KW-0804">Transcription</keyword>
<dbReference type="GO" id="GO:0044423">
    <property type="term" value="C:virion component"/>
    <property type="evidence" value="ECO:0007669"/>
    <property type="project" value="UniProtKB-KW"/>
</dbReference>
<keyword evidence="6" id="KW-0946">Virion</keyword>
<keyword evidence="3" id="KW-0808">Transferase</keyword>
<accession>A0A6C0F3F4</accession>
<name>A0A6C0F3F4_9ZZZZ</name>
<dbReference type="AlphaFoldDB" id="A0A6C0F3F4"/>
<organism evidence="9">
    <name type="scientific">viral metagenome</name>
    <dbReference type="NCBI Taxonomy" id="1070528"/>
    <lineage>
        <taxon>unclassified sequences</taxon>
        <taxon>metagenomes</taxon>
        <taxon>organismal metagenomes</taxon>
    </lineage>
</organism>
<comment type="subcellular location">
    <subcellularLocation>
        <location evidence="1">Virion</location>
    </subcellularLocation>
</comment>
<evidence type="ECO:0000259" key="8">
    <source>
        <dbReference type="Pfam" id="PF19244"/>
    </source>
</evidence>
<proteinExistence type="predicted"/>
<dbReference type="GO" id="GO:0016740">
    <property type="term" value="F:transferase activity"/>
    <property type="evidence" value="ECO:0007669"/>
    <property type="project" value="UniProtKB-KW"/>
</dbReference>
<sequence>MSFNECELAILRSSVDKAEMNKGKVVVNSPEIKQIIDIVEKFIKKRGLICYGGTAINNILPKQDQFYNRDFEIPDYDFFSSNALDDAKDLTDEYVKAGFVEAEAKSGQHYGTFKVFVNFIPVADITSMPKELFKTLKDESIRVAGIYYAPPNFLRMLMYLELSRPAGDVSRWEKVLKRLTLLNKNYPLTSKECSYKDFQRKMENKENGELIYDTVKQTLIDQGVVFFGGYAISLYSRYMPKGFQKRLEKIPDFDVLSTEPEKTAEIVKEKLTDNKVKGVKVVKRPALGEILSTHYEVKVGEDTVLIIYQPMACHSYNIVKQDENDIKIATIDTMLSFYLAFLYANREYLANKDRILCMSHYLFEVQEKNRLAQKGLLKRFSINCIGHQVSVEEIRAEKSDKFRELRSKRGTREFDEWFLRYRPSDIASRKNMTREERASAEEKELKLIEKDLKEEGKIQNKIVHFFKKAAKNIKNKTKKMVKKIKNNKTVNTLNEKFKGKGKNKNKTEKKTKGKRTLFGFIKF</sequence>
<evidence type="ECO:0000256" key="3">
    <source>
        <dbReference type="ARBA" id="ARBA00022679"/>
    </source>
</evidence>
<keyword evidence="5" id="KW-0067">ATP-binding</keyword>
<evidence type="ECO:0000313" key="9">
    <source>
        <dbReference type="EMBL" id="QHT36197.1"/>
    </source>
</evidence>
<evidence type="ECO:0000256" key="6">
    <source>
        <dbReference type="ARBA" id="ARBA00022844"/>
    </source>
</evidence>
<keyword evidence="2" id="KW-0507">mRNA processing</keyword>
<protein>
    <recommendedName>
        <fullName evidence="8">Poly(A) polymerase catalytic subunit domain-containing protein</fullName>
    </recommendedName>
</protein>
<dbReference type="EMBL" id="MN739032">
    <property type="protein sequence ID" value="QHT36197.1"/>
    <property type="molecule type" value="Genomic_DNA"/>
</dbReference>